<gene>
    <name evidence="1" type="ORF">LCGC14_2177960</name>
</gene>
<proteinExistence type="predicted"/>
<name>A0A0F9DN40_9ZZZZ</name>
<sequence>MLVKKYGQIVDKKDEACEKLWEQCEQLERQIGDDPVNVLYSERHDEVISYRQKVLEIEADKDDYLHSLAGYKGETIESLGKKTVADIYSFEERFIKDMNSHGGH</sequence>
<accession>A0A0F9DN40</accession>
<protein>
    <submittedName>
        <fullName evidence="1">Uncharacterized protein</fullName>
    </submittedName>
</protein>
<organism evidence="1">
    <name type="scientific">marine sediment metagenome</name>
    <dbReference type="NCBI Taxonomy" id="412755"/>
    <lineage>
        <taxon>unclassified sequences</taxon>
        <taxon>metagenomes</taxon>
        <taxon>ecological metagenomes</taxon>
    </lineage>
</organism>
<dbReference type="AlphaFoldDB" id="A0A0F9DN40"/>
<dbReference type="EMBL" id="LAZR01028264">
    <property type="protein sequence ID" value="KKL63153.1"/>
    <property type="molecule type" value="Genomic_DNA"/>
</dbReference>
<evidence type="ECO:0000313" key="1">
    <source>
        <dbReference type="EMBL" id="KKL63153.1"/>
    </source>
</evidence>
<comment type="caution">
    <text evidence="1">The sequence shown here is derived from an EMBL/GenBank/DDBJ whole genome shotgun (WGS) entry which is preliminary data.</text>
</comment>
<reference evidence="1" key="1">
    <citation type="journal article" date="2015" name="Nature">
        <title>Complex archaea that bridge the gap between prokaryotes and eukaryotes.</title>
        <authorList>
            <person name="Spang A."/>
            <person name="Saw J.H."/>
            <person name="Jorgensen S.L."/>
            <person name="Zaremba-Niedzwiedzka K."/>
            <person name="Martijn J."/>
            <person name="Lind A.E."/>
            <person name="van Eijk R."/>
            <person name="Schleper C."/>
            <person name="Guy L."/>
            <person name="Ettema T.J."/>
        </authorList>
    </citation>
    <scope>NUCLEOTIDE SEQUENCE</scope>
</reference>